<dbReference type="AlphaFoldDB" id="A0A4R8MGD5"/>
<gene>
    <name evidence="6" type="ORF">C8D99_103185</name>
</gene>
<evidence type="ECO:0000313" key="7">
    <source>
        <dbReference type="Proteomes" id="UP000295066"/>
    </source>
</evidence>
<evidence type="ECO:0000256" key="1">
    <source>
        <dbReference type="ARBA" id="ARBA00022485"/>
    </source>
</evidence>
<evidence type="ECO:0000256" key="4">
    <source>
        <dbReference type="ARBA" id="ARBA00023014"/>
    </source>
</evidence>
<keyword evidence="3" id="KW-0408">Iron</keyword>
<dbReference type="PANTHER" id="PTHR43687">
    <property type="entry name" value="ADENYLYLSULFATE REDUCTASE, BETA SUBUNIT"/>
    <property type="match status" value="1"/>
</dbReference>
<evidence type="ECO:0000313" key="6">
    <source>
        <dbReference type="EMBL" id="TDY62965.1"/>
    </source>
</evidence>
<keyword evidence="2" id="KW-0479">Metal-binding</keyword>
<feature type="domain" description="4Fe-4S ferredoxin-type" evidence="5">
    <location>
        <begin position="6"/>
        <end position="35"/>
    </location>
</feature>
<evidence type="ECO:0000256" key="3">
    <source>
        <dbReference type="ARBA" id="ARBA00023004"/>
    </source>
</evidence>
<sequence>MKKPPVHILLDPEKCRGCGLCMDVCKRGVMEVREGENACGCRPVIVVHPEKCVLCGLCIAVCPLHVISLKK</sequence>
<feature type="domain" description="4Fe-4S ferredoxin-type" evidence="5">
    <location>
        <begin position="43"/>
        <end position="71"/>
    </location>
</feature>
<dbReference type="Proteomes" id="UP000295066">
    <property type="component" value="Unassembled WGS sequence"/>
</dbReference>
<evidence type="ECO:0000259" key="5">
    <source>
        <dbReference type="PROSITE" id="PS51379"/>
    </source>
</evidence>
<evidence type="ECO:0000256" key="2">
    <source>
        <dbReference type="ARBA" id="ARBA00022723"/>
    </source>
</evidence>
<keyword evidence="7" id="KW-1185">Reference proteome</keyword>
<dbReference type="GO" id="GO:0046872">
    <property type="term" value="F:metal ion binding"/>
    <property type="evidence" value="ECO:0007669"/>
    <property type="project" value="UniProtKB-KW"/>
</dbReference>
<accession>A0A4R8MGD5</accession>
<dbReference type="InterPro" id="IPR017896">
    <property type="entry name" value="4Fe4S_Fe-S-bd"/>
</dbReference>
<dbReference type="SUPFAM" id="SSF54862">
    <property type="entry name" value="4Fe-4S ferredoxins"/>
    <property type="match status" value="1"/>
</dbReference>
<dbReference type="InterPro" id="IPR017900">
    <property type="entry name" value="4Fe4S_Fe_S_CS"/>
</dbReference>
<dbReference type="RefSeq" id="WP_133956644.1">
    <property type="nucleotide sequence ID" value="NZ_SORI01000003.1"/>
</dbReference>
<comment type="caution">
    <text evidence="6">The sequence shown here is derived from an EMBL/GenBank/DDBJ whole genome shotgun (WGS) entry which is preliminary data.</text>
</comment>
<dbReference type="PROSITE" id="PS51379">
    <property type="entry name" value="4FE4S_FER_2"/>
    <property type="match status" value="2"/>
</dbReference>
<dbReference type="Pfam" id="PF12838">
    <property type="entry name" value="Fer4_7"/>
    <property type="match status" value="1"/>
</dbReference>
<dbReference type="OrthoDB" id="9804603at2"/>
<proteinExistence type="predicted"/>
<organism evidence="6 7">
    <name type="scientific">Aminivibrio pyruvatiphilus</name>
    <dbReference type="NCBI Taxonomy" id="1005740"/>
    <lineage>
        <taxon>Bacteria</taxon>
        <taxon>Thermotogati</taxon>
        <taxon>Synergistota</taxon>
        <taxon>Synergistia</taxon>
        <taxon>Synergistales</taxon>
        <taxon>Aminobacteriaceae</taxon>
        <taxon>Aminivibrio</taxon>
    </lineage>
</organism>
<dbReference type="PROSITE" id="PS00198">
    <property type="entry name" value="4FE4S_FER_1"/>
    <property type="match status" value="1"/>
</dbReference>
<protein>
    <submittedName>
        <fullName evidence="6">2-oxoglutarate ferredoxin oxidoreductase subunit delta</fullName>
    </submittedName>
</protein>
<dbReference type="GO" id="GO:0051539">
    <property type="term" value="F:4 iron, 4 sulfur cluster binding"/>
    <property type="evidence" value="ECO:0007669"/>
    <property type="project" value="UniProtKB-KW"/>
</dbReference>
<name>A0A4R8MGD5_9BACT</name>
<keyword evidence="1" id="KW-0004">4Fe-4S</keyword>
<keyword evidence="4" id="KW-0411">Iron-sulfur</keyword>
<dbReference type="Gene3D" id="3.30.70.20">
    <property type="match status" value="2"/>
</dbReference>
<dbReference type="EMBL" id="SORI01000003">
    <property type="protein sequence ID" value="TDY62965.1"/>
    <property type="molecule type" value="Genomic_DNA"/>
</dbReference>
<dbReference type="PANTHER" id="PTHR43687:SF1">
    <property type="entry name" value="FERREDOXIN III"/>
    <property type="match status" value="1"/>
</dbReference>
<reference evidence="6 7" key="1">
    <citation type="submission" date="2019-03" db="EMBL/GenBank/DDBJ databases">
        <title>Genomic Encyclopedia of Type Strains, Phase IV (KMG-IV): sequencing the most valuable type-strain genomes for metagenomic binning, comparative biology and taxonomic classification.</title>
        <authorList>
            <person name="Goeker M."/>
        </authorList>
    </citation>
    <scope>NUCLEOTIDE SEQUENCE [LARGE SCALE GENOMIC DNA]</scope>
    <source>
        <strain evidence="6 7">DSM 25964</strain>
    </source>
</reference>
<dbReference type="InterPro" id="IPR050572">
    <property type="entry name" value="Fe-S_Ferredoxin"/>
</dbReference>